<dbReference type="AlphaFoldDB" id="A0A165FW11"/>
<accession>A0A165FW11</accession>
<proteinExistence type="predicted"/>
<evidence type="ECO:0000313" key="1">
    <source>
        <dbReference type="EMBL" id="KZF21448.1"/>
    </source>
</evidence>
<dbReference type="InParanoid" id="A0A165FW11"/>
<gene>
    <name evidence="1" type="ORF">L228DRAFT_172933</name>
</gene>
<dbReference type="RefSeq" id="XP_018187003.1">
    <property type="nucleotide sequence ID" value="XM_018329500.1"/>
</dbReference>
<reference evidence="1 2" key="1">
    <citation type="journal article" date="2016" name="Fungal Biol.">
        <title>The genome of Xylona heveae provides a window into fungal endophytism.</title>
        <authorList>
            <person name="Gazis R."/>
            <person name="Kuo A."/>
            <person name="Riley R."/>
            <person name="LaButti K."/>
            <person name="Lipzen A."/>
            <person name="Lin J."/>
            <person name="Amirebrahimi M."/>
            <person name="Hesse C.N."/>
            <person name="Spatafora J.W."/>
            <person name="Henrissat B."/>
            <person name="Hainaut M."/>
            <person name="Grigoriev I.V."/>
            <person name="Hibbett D.S."/>
        </authorList>
    </citation>
    <scope>NUCLEOTIDE SEQUENCE [LARGE SCALE GENOMIC DNA]</scope>
    <source>
        <strain evidence="1 2">TC161</strain>
    </source>
</reference>
<organism evidence="1 2">
    <name type="scientific">Xylona heveae (strain CBS 132557 / TC161)</name>
    <dbReference type="NCBI Taxonomy" id="1328760"/>
    <lineage>
        <taxon>Eukaryota</taxon>
        <taxon>Fungi</taxon>
        <taxon>Dikarya</taxon>
        <taxon>Ascomycota</taxon>
        <taxon>Pezizomycotina</taxon>
        <taxon>Xylonomycetes</taxon>
        <taxon>Xylonales</taxon>
        <taxon>Xylonaceae</taxon>
        <taxon>Xylona</taxon>
    </lineage>
</organism>
<protein>
    <submittedName>
        <fullName evidence="1">Uncharacterized protein</fullName>
    </submittedName>
</protein>
<keyword evidence="2" id="KW-1185">Reference proteome</keyword>
<dbReference type="Proteomes" id="UP000076632">
    <property type="component" value="Unassembled WGS sequence"/>
</dbReference>
<name>A0A165FW11_XYLHT</name>
<evidence type="ECO:0000313" key="2">
    <source>
        <dbReference type="Proteomes" id="UP000076632"/>
    </source>
</evidence>
<dbReference type="EMBL" id="KV407461">
    <property type="protein sequence ID" value="KZF21448.1"/>
    <property type="molecule type" value="Genomic_DNA"/>
</dbReference>
<dbReference type="GeneID" id="28894637"/>
<sequence>MLSLAASQLWEAALHMRVLFNGRLTSLIWLAGAGEWDPRAVQRFPSFFPMCFLLSPTEYNKCIVVFQPTLSIPLLGHLRVMNRTEIPLPKARNKFDT</sequence>